<dbReference type="Pfam" id="PF02452">
    <property type="entry name" value="PemK_toxin"/>
    <property type="match status" value="1"/>
</dbReference>
<evidence type="ECO:0000256" key="2">
    <source>
        <dbReference type="ARBA" id="ARBA00022649"/>
    </source>
</evidence>
<dbReference type="EMBL" id="JAYGHT010000006">
    <property type="protein sequence ID" value="MEA5518088.1"/>
    <property type="molecule type" value="Genomic_DNA"/>
</dbReference>
<evidence type="ECO:0000313" key="5">
    <source>
        <dbReference type="Proteomes" id="UP001301728"/>
    </source>
</evidence>
<accession>A0ABU5TU75</accession>
<keyword evidence="5" id="KW-1185">Reference proteome</keyword>
<dbReference type="RefSeq" id="WP_323274898.1">
    <property type="nucleotide sequence ID" value="NZ_JAYGHT010000006.1"/>
</dbReference>
<evidence type="ECO:0000256" key="1">
    <source>
        <dbReference type="ARBA" id="ARBA00007521"/>
    </source>
</evidence>
<keyword evidence="2" id="KW-1277">Toxin-antitoxin system</keyword>
<keyword evidence="3 4" id="KW-0378">Hydrolase</keyword>
<name>A0ABU5TU75_9CYAN</name>
<dbReference type="Proteomes" id="UP001301728">
    <property type="component" value="Unassembled WGS sequence"/>
</dbReference>
<dbReference type="PANTHER" id="PTHR33988:SF2">
    <property type="entry name" value="ENDORIBONUCLEASE MAZF"/>
    <property type="match status" value="1"/>
</dbReference>
<protein>
    <recommendedName>
        <fullName evidence="3">mRNA interferase</fullName>
        <ecNumber evidence="3">3.1.-.-</ecNumber>
    </recommendedName>
</protein>
<dbReference type="EC" id="3.1.-.-" evidence="3"/>
<comment type="caution">
    <text evidence="4">The sequence shown here is derived from an EMBL/GenBank/DDBJ whole genome shotgun (WGS) entry which is preliminary data.</text>
</comment>
<dbReference type="PANTHER" id="PTHR33988">
    <property type="entry name" value="ENDORIBONUCLEASE MAZF-RELATED"/>
    <property type="match status" value="1"/>
</dbReference>
<proteinExistence type="inferred from homology"/>
<dbReference type="SUPFAM" id="SSF50118">
    <property type="entry name" value="Cell growth inhibitor/plasmid maintenance toxic component"/>
    <property type="match status" value="1"/>
</dbReference>
<sequence>MIVKRGEVWLATLDPVQGSEQAGTRPVIIFQENTLSKFTTTVITIPLTSNLRRASLPTCIQLSSGEGGLNQKSVALCHQIRVLDKTRLTKKLGQLEPQTIAILETTVLFTLGYSIP</sequence>
<dbReference type="InterPro" id="IPR011067">
    <property type="entry name" value="Plasmid_toxin/cell-grow_inhib"/>
</dbReference>
<dbReference type="PIRSF" id="PIRSF033490">
    <property type="entry name" value="MazF"/>
    <property type="match status" value="1"/>
</dbReference>
<reference evidence="4 5" key="1">
    <citation type="submission" date="2023-12" db="EMBL/GenBank/DDBJ databases">
        <title>Baltic Sea Cyanobacteria.</title>
        <authorList>
            <person name="Delbaje E."/>
            <person name="Fewer D.P."/>
            <person name="Shishido T.K."/>
        </authorList>
    </citation>
    <scope>NUCLEOTIDE SEQUENCE [LARGE SCALE GENOMIC DNA]</scope>
    <source>
        <strain evidence="4 5">CCNP 1315</strain>
    </source>
</reference>
<keyword evidence="3" id="KW-0255">Endonuclease</keyword>
<comment type="similarity">
    <text evidence="1 3">Belongs to the PemK/MazF family.</text>
</comment>
<comment type="function">
    <text evidence="3">Toxic component of a type II toxin-antitoxin (TA) system.</text>
</comment>
<keyword evidence="3" id="KW-0540">Nuclease</keyword>
<evidence type="ECO:0000313" key="4">
    <source>
        <dbReference type="EMBL" id="MEA5518088.1"/>
    </source>
</evidence>
<dbReference type="Gene3D" id="2.30.30.110">
    <property type="match status" value="1"/>
</dbReference>
<dbReference type="GO" id="GO:0016787">
    <property type="term" value="F:hydrolase activity"/>
    <property type="evidence" value="ECO:0007669"/>
    <property type="project" value="UniProtKB-KW"/>
</dbReference>
<gene>
    <name evidence="4" type="ORF">VB854_03890</name>
</gene>
<organism evidence="4 5">
    <name type="scientific">Limnoraphis robusta CCNP1315</name>
    <dbReference type="NCBI Taxonomy" id="3110306"/>
    <lineage>
        <taxon>Bacteria</taxon>
        <taxon>Bacillati</taxon>
        <taxon>Cyanobacteriota</taxon>
        <taxon>Cyanophyceae</taxon>
        <taxon>Oscillatoriophycideae</taxon>
        <taxon>Oscillatoriales</taxon>
        <taxon>Sirenicapillariaceae</taxon>
        <taxon>Limnoraphis</taxon>
    </lineage>
</organism>
<evidence type="ECO:0000256" key="3">
    <source>
        <dbReference type="PIRNR" id="PIRNR033490"/>
    </source>
</evidence>
<dbReference type="InterPro" id="IPR003477">
    <property type="entry name" value="PemK-like"/>
</dbReference>